<protein>
    <submittedName>
        <fullName evidence="1">Uncharacterized protein</fullName>
    </submittedName>
</protein>
<evidence type="ECO:0000313" key="2">
    <source>
        <dbReference type="Proteomes" id="UP001338125"/>
    </source>
</evidence>
<gene>
    <name evidence="1" type="ORF">PT974_01144</name>
</gene>
<accession>A0ABR0T3R9</accession>
<sequence>MEDFVRAGQAPYTAPVLVSRFAVRGHLALDEPHEYTKKAYLQTFDALTLKEAVSHHEGIVAYGKFYLSYAIP</sequence>
<name>A0ABR0T3R9_9HYPO</name>
<proteinExistence type="predicted"/>
<evidence type="ECO:0000313" key="1">
    <source>
        <dbReference type="EMBL" id="KAK5998762.1"/>
    </source>
</evidence>
<comment type="caution">
    <text evidence="1">The sequence shown here is derived from an EMBL/GenBank/DDBJ whole genome shotgun (WGS) entry which is preliminary data.</text>
</comment>
<reference evidence="1 2" key="1">
    <citation type="submission" date="2024-01" db="EMBL/GenBank/DDBJ databases">
        <title>Complete genome of Cladobotryum mycophilum ATHUM6906.</title>
        <authorList>
            <person name="Christinaki A.C."/>
            <person name="Myridakis A.I."/>
            <person name="Kouvelis V.N."/>
        </authorList>
    </citation>
    <scope>NUCLEOTIDE SEQUENCE [LARGE SCALE GENOMIC DNA]</scope>
    <source>
        <strain evidence="1 2">ATHUM6906</strain>
    </source>
</reference>
<dbReference type="Proteomes" id="UP001338125">
    <property type="component" value="Unassembled WGS sequence"/>
</dbReference>
<dbReference type="EMBL" id="JAVFKD010000001">
    <property type="protein sequence ID" value="KAK5998762.1"/>
    <property type="molecule type" value="Genomic_DNA"/>
</dbReference>
<organism evidence="1 2">
    <name type="scientific">Cladobotryum mycophilum</name>
    <dbReference type="NCBI Taxonomy" id="491253"/>
    <lineage>
        <taxon>Eukaryota</taxon>
        <taxon>Fungi</taxon>
        <taxon>Dikarya</taxon>
        <taxon>Ascomycota</taxon>
        <taxon>Pezizomycotina</taxon>
        <taxon>Sordariomycetes</taxon>
        <taxon>Hypocreomycetidae</taxon>
        <taxon>Hypocreales</taxon>
        <taxon>Hypocreaceae</taxon>
        <taxon>Cladobotryum</taxon>
    </lineage>
</organism>
<keyword evidence="2" id="KW-1185">Reference proteome</keyword>